<sequence>MALGCPNAPVGNDLRSPRANPCASRQQPNTFSSASGHSVWIDALLHDPEDPAAFDSFPITLRCHYAQGGTADNRCGLGPRVALLVKRLLTYPPIFSSPPIRQIVSVFGHKPAPQLFAPLLTPTFVRTTSPLQKAPATASIHQSLSIDDVVIEPVAECHALHVWRILAFFYVPSITISDRLRSSRRGVIRCSPRGNKRPFHAAERFCCRPVRCIRIISGRVCHRQLECPYPGPIYAQMDTLEHGTLQRFALHSNPHKYKSHFKRLTTCCWALFKPGFAI</sequence>
<dbReference type="EMBL" id="KN822219">
    <property type="protein sequence ID" value="KIM52215.1"/>
    <property type="molecule type" value="Genomic_DNA"/>
</dbReference>
<reference evidence="3" key="2">
    <citation type="submission" date="2015-01" db="EMBL/GenBank/DDBJ databases">
        <title>Evolutionary Origins and Diversification of the Mycorrhizal Mutualists.</title>
        <authorList>
            <consortium name="DOE Joint Genome Institute"/>
            <consortium name="Mycorrhizal Genomics Consortium"/>
            <person name="Kohler A."/>
            <person name="Kuo A."/>
            <person name="Nagy L.G."/>
            <person name="Floudas D."/>
            <person name="Copeland A."/>
            <person name="Barry K.W."/>
            <person name="Cichocki N."/>
            <person name="Veneault-Fourrey C."/>
            <person name="LaButti K."/>
            <person name="Lindquist E.A."/>
            <person name="Lipzen A."/>
            <person name="Lundell T."/>
            <person name="Morin E."/>
            <person name="Murat C."/>
            <person name="Riley R."/>
            <person name="Ohm R."/>
            <person name="Sun H."/>
            <person name="Tunlid A."/>
            <person name="Henrissat B."/>
            <person name="Grigoriev I.V."/>
            <person name="Hibbett D.S."/>
            <person name="Martin F."/>
        </authorList>
    </citation>
    <scope>NUCLEOTIDE SEQUENCE [LARGE SCALE GENOMIC DNA]</scope>
    <source>
        <strain evidence="3">Foug A</strain>
    </source>
</reference>
<evidence type="ECO:0000313" key="2">
    <source>
        <dbReference type="EMBL" id="KIM52215.1"/>
    </source>
</evidence>
<dbReference type="InParanoid" id="A0A0C3CUI8"/>
<evidence type="ECO:0000256" key="1">
    <source>
        <dbReference type="SAM" id="MobiDB-lite"/>
    </source>
</evidence>
<protein>
    <submittedName>
        <fullName evidence="2">Uncharacterized protein</fullName>
    </submittedName>
</protein>
<dbReference type="Proteomes" id="UP000053989">
    <property type="component" value="Unassembled WGS sequence"/>
</dbReference>
<gene>
    <name evidence="2" type="ORF">SCLCIDRAFT_32829</name>
</gene>
<name>A0A0C3CUI8_9AGAM</name>
<keyword evidence="3" id="KW-1185">Reference proteome</keyword>
<dbReference type="AlphaFoldDB" id="A0A0C3CUI8"/>
<feature type="region of interest" description="Disordered" evidence="1">
    <location>
        <begin position="1"/>
        <end position="30"/>
    </location>
</feature>
<accession>A0A0C3CUI8</accession>
<proteinExistence type="predicted"/>
<evidence type="ECO:0000313" key="3">
    <source>
        <dbReference type="Proteomes" id="UP000053989"/>
    </source>
</evidence>
<reference evidence="2 3" key="1">
    <citation type="submission" date="2014-04" db="EMBL/GenBank/DDBJ databases">
        <authorList>
            <consortium name="DOE Joint Genome Institute"/>
            <person name="Kuo A."/>
            <person name="Kohler A."/>
            <person name="Nagy L.G."/>
            <person name="Floudas D."/>
            <person name="Copeland A."/>
            <person name="Barry K.W."/>
            <person name="Cichocki N."/>
            <person name="Veneault-Fourrey C."/>
            <person name="LaButti K."/>
            <person name="Lindquist E.A."/>
            <person name="Lipzen A."/>
            <person name="Lundell T."/>
            <person name="Morin E."/>
            <person name="Murat C."/>
            <person name="Sun H."/>
            <person name="Tunlid A."/>
            <person name="Henrissat B."/>
            <person name="Grigoriev I.V."/>
            <person name="Hibbett D.S."/>
            <person name="Martin F."/>
            <person name="Nordberg H.P."/>
            <person name="Cantor M.N."/>
            <person name="Hua S.X."/>
        </authorList>
    </citation>
    <scope>NUCLEOTIDE SEQUENCE [LARGE SCALE GENOMIC DNA]</scope>
    <source>
        <strain evidence="2 3">Foug A</strain>
    </source>
</reference>
<dbReference type="HOGENOM" id="CLU_1001709_0_0_1"/>
<organism evidence="2 3">
    <name type="scientific">Scleroderma citrinum Foug A</name>
    <dbReference type="NCBI Taxonomy" id="1036808"/>
    <lineage>
        <taxon>Eukaryota</taxon>
        <taxon>Fungi</taxon>
        <taxon>Dikarya</taxon>
        <taxon>Basidiomycota</taxon>
        <taxon>Agaricomycotina</taxon>
        <taxon>Agaricomycetes</taxon>
        <taxon>Agaricomycetidae</taxon>
        <taxon>Boletales</taxon>
        <taxon>Sclerodermatineae</taxon>
        <taxon>Sclerodermataceae</taxon>
        <taxon>Scleroderma</taxon>
    </lineage>
</organism>